<proteinExistence type="predicted"/>
<evidence type="ECO:0000313" key="7">
    <source>
        <dbReference type="EMBL" id="KAJ8602092.1"/>
    </source>
</evidence>
<feature type="region of interest" description="Disordered" evidence="5">
    <location>
        <begin position="400"/>
        <end position="441"/>
    </location>
</feature>
<reference evidence="7" key="1">
    <citation type="submission" date="2023-01" db="EMBL/GenBank/DDBJ databases">
        <title>Metagenome sequencing of chrysophaentin producing Chrysophaeum taylorii.</title>
        <authorList>
            <person name="Davison J."/>
            <person name="Bewley C."/>
        </authorList>
    </citation>
    <scope>NUCLEOTIDE SEQUENCE</scope>
    <source>
        <strain evidence="7">NIES-1699</strain>
    </source>
</reference>
<evidence type="ECO:0000256" key="3">
    <source>
        <dbReference type="ARBA" id="ARBA00022833"/>
    </source>
</evidence>
<sequence length="441" mass="46784">MEYDPRSRAVWQSGGYDSVLSEAGLPKAPPVWVADAEASRCMAVRGNGDMCGRLFGSFEWRHHCRFCGKVVCGRCSSKNALLPGKWSPYCEPSYDFSEPRRVCDACFDALEPFQHKWANERAHAHQLNSVSNDAMTRYMNSPIAFSLGHEVRKATYALANLTAGVNYWDGDAEFVHRALSGAVGLLFVTMAKVAFIGGLRVGTGLLVARIGEGWSAPCAVGTFGLTFGAVVGAEISDTVTALDQAALDELCDESTSKISLGGAASLALGPLGRAAHAEAIVASDANAATTATYSHSRGFYGGVTLEGAYVSIRADVNHSFYGVPVTTRDLLRGNVQPPEAARPLYFQLAAYYDLAHDFIQSLPPASHTNSSPAFFLCGPVYEDQVDDDSTPAKAAAAAAAKAAAATSPRDNNNPFDDGNGAWTGGAHHDGAWPESKSSIDV</sequence>
<evidence type="ECO:0000259" key="6">
    <source>
        <dbReference type="PROSITE" id="PS50178"/>
    </source>
</evidence>
<keyword evidence="1" id="KW-0479">Metal-binding</keyword>
<comment type="caution">
    <text evidence="7">The sequence shown here is derived from an EMBL/GenBank/DDBJ whole genome shotgun (WGS) entry which is preliminary data.</text>
</comment>
<dbReference type="InterPro" id="IPR017455">
    <property type="entry name" value="Znf_FYVE-rel"/>
</dbReference>
<dbReference type="InterPro" id="IPR000306">
    <property type="entry name" value="Znf_FYVE"/>
</dbReference>
<protein>
    <recommendedName>
        <fullName evidence="6">FYVE-type domain-containing protein</fullName>
    </recommendedName>
</protein>
<dbReference type="PANTHER" id="PTHR15629:SF2">
    <property type="entry name" value="SH3 DOMAIN-CONTAINING YSC84-LIKE PROTEIN 1"/>
    <property type="match status" value="1"/>
</dbReference>
<evidence type="ECO:0000256" key="4">
    <source>
        <dbReference type="PROSITE-ProRule" id="PRU00091"/>
    </source>
</evidence>
<feature type="compositionally biased region" description="Basic and acidic residues" evidence="5">
    <location>
        <begin position="426"/>
        <end position="441"/>
    </location>
</feature>
<dbReference type="SMART" id="SM00064">
    <property type="entry name" value="FYVE"/>
    <property type="match status" value="1"/>
</dbReference>
<feature type="domain" description="FYVE-type" evidence="6">
    <location>
        <begin position="51"/>
        <end position="111"/>
    </location>
</feature>
<evidence type="ECO:0000313" key="8">
    <source>
        <dbReference type="Proteomes" id="UP001230188"/>
    </source>
</evidence>
<dbReference type="InterPro" id="IPR011011">
    <property type="entry name" value="Znf_FYVE_PHD"/>
</dbReference>
<keyword evidence="3" id="KW-0862">Zinc</keyword>
<evidence type="ECO:0000256" key="5">
    <source>
        <dbReference type="SAM" id="MobiDB-lite"/>
    </source>
</evidence>
<gene>
    <name evidence="7" type="ORF">CTAYLR_001647</name>
</gene>
<dbReference type="Pfam" id="PF04366">
    <property type="entry name" value="Ysc84"/>
    <property type="match status" value="1"/>
</dbReference>
<dbReference type="PANTHER" id="PTHR15629">
    <property type="entry name" value="SH3YL1 PROTEIN"/>
    <property type="match status" value="1"/>
</dbReference>
<dbReference type="InterPro" id="IPR051702">
    <property type="entry name" value="SH3_domain_YSC84-like"/>
</dbReference>
<dbReference type="AlphaFoldDB" id="A0AAD7UDP9"/>
<evidence type="ECO:0000256" key="2">
    <source>
        <dbReference type="ARBA" id="ARBA00022771"/>
    </source>
</evidence>
<keyword evidence="2 4" id="KW-0863">Zinc-finger</keyword>
<organism evidence="7 8">
    <name type="scientific">Chrysophaeum taylorii</name>
    <dbReference type="NCBI Taxonomy" id="2483200"/>
    <lineage>
        <taxon>Eukaryota</taxon>
        <taxon>Sar</taxon>
        <taxon>Stramenopiles</taxon>
        <taxon>Ochrophyta</taxon>
        <taxon>Pelagophyceae</taxon>
        <taxon>Pelagomonadales</taxon>
        <taxon>Pelagomonadaceae</taxon>
        <taxon>Chrysophaeum</taxon>
    </lineage>
</organism>
<dbReference type="PROSITE" id="PS50178">
    <property type="entry name" value="ZF_FYVE"/>
    <property type="match status" value="1"/>
</dbReference>
<dbReference type="SUPFAM" id="SSF57903">
    <property type="entry name" value="FYVE/PHD zinc finger"/>
    <property type="match status" value="1"/>
</dbReference>
<accession>A0AAD7UDP9</accession>
<keyword evidence="8" id="KW-1185">Reference proteome</keyword>
<dbReference type="EMBL" id="JAQMWT010000390">
    <property type="protein sequence ID" value="KAJ8602092.1"/>
    <property type="molecule type" value="Genomic_DNA"/>
</dbReference>
<dbReference type="GO" id="GO:0008270">
    <property type="term" value="F:zinc ion binding"/>
    <property type="evidence" value="ECO:0007669"/>
    <property type="project" value="UniProtKB-KW"/>
</dbReference>
<dbReference type="GO" id="GO:0035091">
    <property type="term" value="F:phosphatidylinositol binding"/>
    <property type="evidence" value="ECO:0007669"/>
    <property type="project" value="TreeGrafter"/>
</dbReference>
<evidence type="ECO:0000256" key="1">
    <source>
        <dbReference type="ARBA" id="ARBA00022723"/>
    </source>
</evidence>
<name>A0AAD7UDP9_9STRA</name>
<dbReference type="Pfam" id="PF01363">
    <property type="entry name" value="FYVE"/>
    <property type="match status" value="1"/>
</dbReference>
<dbReference type="InterPro" id="IPR007461">
    <property type="entry name" value="Ysc84_actin-binding"/>
</dbReference>
<dbReference type="Proteomes" id="UP001230188">
    <property type="component" value="Unassembled WGS sequence"/>
</dbReference>
<dbReference type="InterPro" id="IPR013083">
    <property type="entry name" value="Znf_RING/FYVE/PHD"/>
</dbReference>
<dbReference type="Gene3D" id="3.30.40.10">
    <property type="entry name" value="Zinc/RING finger domain, C3HC4 (zinc finger)"/>
    <property type="match status" value="1"/>
</dbReference>